<accession>A0A9X0DEV7</accession>
<dbReference type="Proteomes" id="UP001152300">
    <property type="component" value="Unassembled WGS sequence"/>
</dbReference>
<sequence length="77" mass="8689">MDSGYHSHILIKIAFKAKDRHPSQVRAALERSLLTRPDLRTVLVKLPGVAAVHVLRSFQAVYKILITQESFSHEPEA</sequence>
<dbReference type="EMBL" id="JAPEIS010000015">
    <property type="protein sequence ID" value="KAJ8059042.1"/>
    <property type="molecule type" value="Genomic_DNA"/>
</dbReference>
<dbReference type="OrthoDB" id="10253869at2759"/>
<evidence type="ECO:0000313" key="2">
    <source>
        <dbReference type="Proteomes" id="UP001152300"/>
    </source>
</evidence>
<name>A0A9X0DEV7_9HELO</name>
<dbReference type="AlphaFoldDB" id="A0A9X0DEV7"/>
<organism evidence="1 2">
    <name type="scientific">Sclerotinia nivalis</name>
    <dbReference type="NCBI Taxonomy" id="352851"/>
    <lineage>
        <taxon>Eukaryota</taxon>
        <taxon>Fungi</taxon>
        <taxon>Dikarya</taxon>
        <taxon>Ascomycota</taxon>
        <taxon>Pezizomycotina</taxon>
        <taxon>Leotiomycetes</taxon>
        <taxon>Helotiales</taxon>
        <taxon>Sclerotiniaceae</taxon>
        <taxon>Sclerotinia</taxon>
    </lineage>
</organism>
<reference evidence="1" key="1">
    <citation type="submission" date="2022-11" db="EMBL/GenBank/DDBJ databases">
        <title>Genome Resource of Sclerotinia nivalis Strain SnTB1, a Plant Pathogen Isolated from American Ginseng.</title>
        <authorList>
            <person name="Fan S."/>
        </authorList>
    </citation>
    <scope>NUCLEOTIDE SEQUENCE</scope>
    <source>
        <strain evidence="1">SnTB1</strain>
    </source>
</reference>
<comment type="caution">
    <text evidence="1">The sequence shown here is derived from an EMBL/GenBank/DDBJ whole genome shotgun (WGS) entry which is preliminary data.</text>
</comment>
<gene>
    <name evidence="1" type="ORF">OCU04_012022</name>
</gene>
<evidence type="ECO:0000313" key="1">
    <source>
        <dbReference type="EMBL" id="KAJ8059042.1"/>
    </source>
</evidence>
<proteinExistence type="predicted"/>
<keyword evidence="2" id="KW-1185">Reference proteome</keyword>
<protein>
    <submittedName>
        <fullName evidence="1">Uncharacterized protein</fullName>
    </submittedName>
</protein>